<evidence type="ECO:0000256" key="2">
    <source>
        <dbReference type="SAM" id="Phobius"/>
    </source>
</evidence>
<proteinExistence type="predicted"/>
<keyword evidence="4" id="KW-1185">Reference proteome</keyword>
<feature type="region of interest" description="Disordered" evidence="1">
    <location>
        <begin position="55"/>
        <end position="78"/>
    </location>
</feature>
<name>A0A2P6QSZ9_ROSCH</name>
<sequence>MMALAISKSVYCGILFFLVKINAPFFAYLQAGFITVYKNIAPSMKKFRFRGHRLEPSVSRTRSPFHTSSSEKSMVHQV</sequence>
<dbReference type="EMBL" id="PDCK01000042">
    <property type="protein sequence ID" value="PRQ37305.1"/>
    <property type="molecule type" value="Genomic_DNA"/>
</dbReference>
<dbReference type="Proteomes" id="UP000238479">
    <property type="component" value="Chromosome 4"/>
</dbReference>
<keyword evidence="2" id="KW-0812">Transmembrane</keyword>
<feature type="compositionally biased region" description="Polar residues" evidence="1">
    <location>
        <begin position="58"/>
        <end position="72"/>
    </location>
</feature>
<feature type="transmembrane region" description="Helical" evidence="2">
    <location>
        <begin position="14"/>
        <end position="37"/>
    </location>
</feature>
<accession>A0A2P6QSZ9</accession>
<dbReference type="Gramene" id="PRQ37305">
    <property type="protein sequence ID" value="PRQ37305"/>
    <property type="gene ID" value="RchiOBHm_Chr4g0401091"/>
</dbReference>
<dbReference type="AlphaFoldDB" id="A0A2P6QSZ9"/>
<keyword evidence="2" id="KW-0472">Membrane</keyword>
<gene>
    <name evidence="3" type="ORF">RchiOBHm_Chr4g0401091</name>
</gene>
<reference evidence="3 4" key="1">
    <citation type="journal article" date="2018" name="Nat. Genet.">
        <title>The Rosa genome provides new insights in the design of modern roses.</title>
        <authorList>
            <person name="Bendahmane M."/>
        </authorList>
    </citation>
    <scope>NUCLEOTIDE SEQUENCE [LARGE SCALE GENOMIC DNA]</scope>
    <source>
        <strain evidence="4">cv. Old Blush</strain>
    </source>
</reference>
<evidence type="ECO:0000256" key="1">
    <source>
        <dbReference type="SAM" id="MobiDB-lite"/>
    </source>
</evidence>
<keyword evidence="2" id="KW-1133">Transmembrane helix</keyword>
<evidence type="ECO:0000313" key="3">
    <source>
        <dbReference type="EMBL" id="PRQ37305.1"/>
    </source>
</evidence>
<organism evidence="3 4">
    <name type="scientific">Rosa chinensis</name>
    <name type="common">China rose</name>
    <dbReference type="NCBI Taxonomy" id="74649"/>
    <lineage>
        <taxon>Eukaryota</taxon>
        <taxon>Viridiplantae</taxon>
        <taxon>Streptophyta</taxon>
        <taxon>Embryophyta</taxon>
        <taxon>Tracheophyta</taxon>
        <taxon>Spermatophyta</taxon>
        <taxon>Magnoliopsida</taxon>
        <taxon>eudicotyledons</taxon>
        <taxon>Gunneridae</taxon>
        <taxon>Pentapetalae</taxon>
        <taxon>rosids</taxon>
        <taxon>fabids</taxon>
        <taxon>Rosales</taxon>
        <taxon>Rosaceae</taxon>
        <taxon>Rosoideae</taxon>
        <taxon>Rosoideae incertae sedis</taxon>
        <taxon>Rosa</taxon>
    </lineage>
</organism>
<comment type="caution">
    <text evidence="3">The sequence shown here is derived from an EMBL/GenBank/DDBJ whole genome shotgun (WGS) entry which is preliminary data.</text>
</comment>
<protein>
    <submittedName>
        <fullName evidence="3">Uncharacterized protein</fullName>
    </submittedName>
</protein>
<evidence type="ECO:0000313" key="4">
    <source>
        <dbReference type="Proteomes" id="UP000238479"/>
    </source>
</evidence>